<dbReference type="EMBL" id="SEOQ01001010">
    <property type="protein sequence ID" value="TFY54586.1"/>
    <property type="molecule type" value="Genomic_DNA"/>
</dbReference>
<evidence type="ECO:0000256" key="1">
    <source>
        <dbReference type="SAM" id="MobiDB-lite"/>
    </source>
</evidence>
<comment type="caution">
    <text evidence="2">The sequence shown here is derived from an EMBL/GenBank/DDBJ whole genome shotgun (WGS) entry which is preliminary data.</text>
</comment>
<dbReference type="AlphaFoldDB" id="A0A4Y9XWS1"/>
<evidence type="ECO:0000313" key="2">
    <source>
        <dbReference type="EMBL" id="TFY54586.1"/>
    </source>
</evidence>
<evidence type="ECO:0000313" key="3">
    <source>
        <dbReference type="Proteomes" id="UP000298327"/>
    </source>
</evidence>
<feature type="region of interest" description="Disordered" evidence="1">
    <location>
        <begin position="1"/>
        <end position="24"/>
    </location>
</feature>
<proteinExistence type="predicted"/>
<dbReference type="Proteomes" id="UP000298327">
    <property type="component" value="Unassembled WGS sequence"/>
</dbReference>
<keyword evidence="3" id="KW-1185">Reference proteome</keyword>
<reference evidence="2 3" key="1">
    <citation type="submission" date="2019-02" db="EMBL/GenBank/DDBJ databases">
        <title>Genome sequencing of the rare red list fungi Dentipellis fragilis.</title>
        <authorList>
            <person name="Buettner E."/>
            <person name="Kellner H."/>
        </authorList>
    </citation>
    <scope>NUCLEOTIDE SEQUENCE [LARGE SCALE GENOMIC DNA]</scope>
    <source>
        <strain evidence="2 3">DSM 105465</strain>
    </source>
</reference>
<name>A0A4Y9XWS1_9AGAM</name>
<protein>
    <submittedName>
        <fullName evidence="2">Uncharacterized protein</fullName>
    </submittedName>
</protein>
<gene>
    <name evidence="2" type="ORF">EVG20_g9644</name>
</gene>
<feature type="region of interest" description="Disordered" evidence="1">
    <location>
        <begin position="50"/>
        <end position="69"/>
    </location>
</feature>
<organism evidence="2 3">
    <name type="scientific">Dentipellis fragilis</name>
    <dbReference type="NCBI Taxonomy" id="205917"/>
    <lineage>
        <taxon>Eukaryota</taxon>
        <taxon>Fungi</taxon>
        <taxon>Dikarya</taxon>
        <taxon>Basidiomycota</taxon>
        <taxon>Agaricomycotina</taxon>
        <taxon>Agaricomycetes</taxon>
        <taxon>Russulales</taxon>
        <taxon>Hericiaceae</taxon>
        <taxon>Dentipellis</taxon>
    </lineage>
</organism>
<sequence>MALSPWRPQMRAHAGGRTGGRQERAAASHSPLCACIRMTRSQLCVRRHASARRSKMTSPRLRISARPPPSTHTTHLRLCPCTYARPRFPLRVCCHARACPSSYPRLHASPVLPCAPLAAHLLHLCTSTTTHAPGSPCPSCARTIYPRPCMLAAAYPRLCASAAADLPLLTLASALLRTCQRTFACISLRPSTAAACVRASAHHPSARPPAVYPLAICLPAHAPSPLRICRRDWVGWEVNLKEKLRA</sequence>
<accession>A0A4Y9XWS1</accession>